<dbReference type="Proteomes" id="UP000068164">
    <property type="component" value="Unassembled WGS sequence"/>
</dbReference>
<proteinExistence type="predicted"/>
<protein>
    <recommendedName>
        <fullName evidence="4">Outer membrane protein beta-barrel domain-containing protein</fullName>
    </recommendedName>
</protein>
<evidence type="ECO:0000313" key="3">
    <source>
        <dbReference type="Proteomes" id="UP000068164"/>
    </source>
</evidence>
<comment type="caution">
    <text evidence="2">The sequence shown here is derived from an EMBL/GenBank/DDBJ whole genome shotgun (WGS) entry which is preliminary data.</text>
</comment>
<name>A0A109J9N8_9HYPH</name>
<dbReference type="OrthoDB" id="8402333at2"/>
<dbReference type="AlphaFoldDB" id="A0A109J9N8"/>
<feature type="chain" id="PRO_5007136561" description="Outer membrane protein beta-barrel domain-containing protein" evidence="1">
    <location>
        <begin position="31"/>
        <end position="437"/>
    </location>
</feature>
<accession>A0A109J9N8</accession>
<evidence type="ECO:0000256" key="1">
    <source>
        <dbReference type="SAM" id="SignalP"/>
    </source>
</evidence>
<sequence length="437" mass="45455">MRICLAVRSHKLAAVLAVALANLATTTSIAAADDTKPAPAAQNEDAALTLQLGVGINWLSLPSWGSRRPDFFGSGDSRVVDDGPNFGISLDVPLGQIGSQPLVLEWNGSISDLSSNSTDRTSLAGQNSLNLIYGNSANGNVSTLFASPTGTLPAAATVNVTVNDSAGATANTLISSSSPAGGRVTQFASKSSITGGTFAALLTNGDTQSAAAYAAYADNTGMTLRATGDLSNSSIVDERSEDVTVIDQTLLLGAPIDLQGDWTITPKLGPMYRSIDRDVDFRRTLQITANYPGVVVPQVSVAQDDELNARYVGALAELSVAKALQPDLSVSFDARFGGAYLHSHYRSHYSAVLPSVSTGAFDFVSQTRDDASLLAGVGAGLRYAPTENLQVGLDAGVNYINKVPTINYVADAGGVSPTIGMSHAIDYNVSVSVTWRF</sequence>
<organism evidence="2 3">
    <name type="scientific">Rhizobium altiplani</name>
    <dbReference type="NCBI Taxonomy" id="1864509"/>
    <lineage>
        <taxon>Bacteria</taxon>
        <taxon>Pseudomonadati</taxon>
        <taxon>Pseudomonadota</taxon>
        <taxon>Alphaproteobacteria</taxon>
        <taxon>Hyphomicrobiales</taxon>
        <taxon>Rhizobiaceae</taxon>
        <taxon>Rhizobium/Agrobacterium group</taxon>
        <taxon>Rhizobium</taxon>
    </lineage>
</organism>
<feature type="signal peptide" evidence="1">
    <location>
        <begin position="1"/>
        <end position="30"/>
    </location>
</feature>
<evidence type="ECO:0008006" key="4">
    <source>
        <dbReference type="Google" id="ProtNLM"/>
    </source>
</evidence>
<evidence type="ECO:0000313" key="2">
    <source>
        <dbReference type="EMBL" id="KWV44905.1"/>
    </source>
</evidence>
<dbReference type="SUPFAM" id="SSF103515">
    <property type="entry name" value="Autotransporter"/>
    <property type="match status" value="1"/>
</dbReference>
<gene>
    <name evidence="2" type="ORF">AS026_02000</name>
</gene>
<dbReference type="RefSeq" id="WP_062373414.1">
    <property type="nucleotide sequence ID" value="NZ_LNCD01000120.1"/>
</dbReference>
<dbReference type="EMBL" id="LNCD01000120">
    <property type="protein sequence ID" value="KWV44905.1"/>
    <property type="molecule type" value="Genomic_DNA"/>
</dbReference>
<keyword evidence="1" id="KW-0732">Signal</keyword>
<keyword evidence="3" id="KW-1185">Reference proteome</keyword>
<dbReference type="InterPro" id="IPR036709">
    <property type="entry name" value="Autotransporte_beta_dom_sf"/>
</dbReference>
<reference evidence="2 3" key="1">
    <citation type="submission" date="2015-11" db="EMBL/GenBank/DDBJ databases">
        <title>Draft Genome Sequence of the Strain BR 10423 (Rhizobium sp.) isolated from nodules of Mimosa pudica.</title>
        <authorList>
            <person name="Barauna A.C."/>
            <person name="Zilli J.E."/>
            <person name="Simoes-Araujo J.L."/>
            <person name="Reis V.M."/>
            <person name="James E.K."/>
            <person name="Reis F.B.Jr."/>
            <person name="Rouws L.F."/>
            <person name="Passos S.R."/>
            <person name="Gois S.R."/>
        </authorList>
    </citation>
    <scope>NUCLEOTIDE SEQUENCE [LARGE SCALE GENOMIC DNA]</scope>
    <source>
        <strain evidence="2 3">BR10423</strain>
    </source>
</reference>